<evidence type="ECO:0000313" key="1">
    <source>
        <dbReference type="EMBL" id="JAD63147.1"/>
    </source>
</evidence>
<dbReference type="EMBL" id="GBRH01234748">
    <property type="protein sequence ID" value="JAD63147.1"/>
    <property type="molecule type" value="Transcribed_RNA"/>
</dbReference>
<organism evidence="1">
    <name type="scientific">Arundo donax</name>
    <name type="common">Giant reed</name>
    <name type="synonym">Donax arundinaceus</name>
    <dbReference type="NCBI Taxonomy" id="35708"/>
    <lineage>
        <taxon>Eukaryota</taxon>
        <taxon>Viridiplantae</taxon>
        <taxon>Streptophyta</taxon>
        <taxon>Embryophyta</taxon>
        <taxon>Tracheophyta</taxon>
        <taxon>Spermatophyta</taxon>
        <taxon>Magnoliopsida</taxon>
        <taxon>Liliopsida</taxon>
        <taxon>Poales</taxon>
        <taxon>Poaceae</taxon>
        <taxon>PACMAD clade</taxon>
        <taxon>Arundinoideae</taxon>
        <taxon>Arundineae</taxon>
        <taxon>Arundo</taxon>
    </lineage>
</organism>
<name>A0A0A9BV76_ARUDO</name>
<proteinExistence type="predicted"/>
<reference evidence="1" key="2">
    <citation type="journal article" date="2015" name="Data Brief">
        <title>Shoot transcriptome of the giant reed, Arundo donax.</title>
        <authorList>
            <person name="Barrero R.A."/>
            <person name="Guerrero F.D."/>
            <person name="Moolhuijzen P."/>
            <person name="Goolsby J.A."/>
            <person name="Tidwell J."/>
            <person name="Bellgard S.E."/>
            <person name="Bellgard M.I."/>
        </authorList>
    </citation>
    <scope>NUCLEOTIDE SEQUENCE</scope>
    <source>
        <tissue evidence="1">Shoot tissue taken approximately 20 cm above the soil surface</tissue>
    </source>
</reference>
<dbReference type="AlphaFoldDB" id="A0A0A9BV76"/>
<protein>
    <submittedName>
        <fullName evidence="1">Uncharacterized protein</fullName>
    </submittedName>
</protein>
<accession>A0A0A9BV76</accession>
<reference evidence="1" key="1">
    <citation type="submission" date="2014-09" db="EMBL/GenBank/DDBJ databases">
        <authorList>
            <person name="Magalhaes I.L.F."/>
            <person name="Oliveira U."/>
            <person name="Santos F.R."/>
            <person name="Vidigal T.H.D.A."/>
            <person name="Brescovit A.D."/>
            <person name="Santos A.J."/>
        </authorList>
    </citation>
    <scope>NUCLEOTIDE SEQUENCE</scope>
    <source>
        <tissue evidence="1">Shoot tissue taken approximately 20 cm above the soil surface</tissue>
    </source>
</reference>
<sequence length="34" mass="3972">MPSERPNHTLELIADVKLMRIKQEKNKVTLGRKP</sequence>